<proteinExistence type="predicted"/>
<dbReference type="EMBL" id="GL445651">
    <property type="protein sequence ID" value="EFN89270.1"/>
    <property type="molecule type" value="Genomic_DNA"/>
</dbReference>
<dbReference type="InParanoid" id="E2B4W0"/>
<keyword evidence="2" id="KW-1185">Reference proteome</keyword>
<protein>
    <submittedName>
        <fullName evidence="1">Uncharacterized protein</fullName>
    </submittedName>
</protein>
<feature type="non-terminal residue" evidence="1">
    <location>
        <position position="34"/>
    </location>
</feature>
<organism evidence="2">
    <name type="scientific">Harpegnathos saltator</name>
    <name type="common">Jerdon's jumping ant</name>
    <dbReference type="NCBI Taxonomy" id="610380"/>
    <lineage>
        <taxon>Eukaryota</taxon>
        <taxon>Metazoa</taxon>
        <taxon>Ecdysozoa</taxon>
        <taxon>Arthropoda</taxon>
        <taxon>Hexapoda</taxon>
        <taxon>Insecta</taxon>
        <taxon>Pterygota</taxon>
        <taxon>Neoptera</taxon>
        <taxon>Endopterygota</taxon>
        <taxon>Hymenoptera</taxon>
        <taxon>Apocrita</taxon>
        <taxon>Aculeata</taxon>
        <taxon>Formicoidea</taxon>
        <taxon>Formicidae</taxon>
        <taxon>Ponerinae</taxon>
        <taxon>Ponerini</taxon>
        <taxon>Harpegnathos</taxon>
    </lineage>
</organism>
<sequence length="34" mass="3876">SNLNTISISDIKKLFDALFERANHCISAEGEYFE</sequence>
<gene>
    <name evidence="1" type="ORF">EAI_01867</name>
</gene>
<evidence type="ECO:0000313" key="1">
    <source>
        <dbReference type="EMBL" id="EFN89270.1"/>
    </source>
</evidence>
<accession>E2B4W0</accession>
<dbReference type="AlphaFoldDB" id="E2B4W0"/>
<feature type="non-terminal residue" evidence="1">
    <location>
        <position position="1"/>
    </location>
</feature>
<name>E2B4W0_HARSA</name>
<reference evidence="1 2" key="1">
    <citation type="journal article" date="2010" name="Science">
        <title>Genomic comparison of the ants Camponotus floridanus and Harpegnathos saltator.</title>
        <authorList>
            <person name="Bonasio R."/>
            <person name="Zhang G."/>
            <person name="Ye C."/>
            <person name="Mutti N.S."/>
            <person name="Fang X."/>
            <person name="Qin N."/>
            <person name="Donahue G."/>
            <person name="Yang P."/>
            <person name="Li Q."/>
            <person name="Li C."/>
            <person name="Zhang P."/>
            <person name="Huang Z."/>
            <person name="Berger S.L."/>
            <person name="Reinberg D."/>
            <person name="Wang J."/>
            <person name="Liebig J."/>
        </authorList>
    </citation>
    <scope>NUCLEOTIDE SEQUENCE [LARGE SCALE GENOMIC DNA]</scope>
    <source>
        <strain evidence="1 2">R22 G/1</strain>
    </source>
</reference>
<evidence type="ECO:0000313" key="2">
    <source>
        <dbReference type="Proteomes" id="UP000008237"/>
    </source>
</evidence>
<dbReference type="Proteomes" id="UP000008237">
    <property type="component" value="Unassembled WGS sequence"/>
</dbReference>